<organism evidence="2 3">
    <name type="scientific">Albidovulum salinarum</name>
    <dbReference type="NCBI Taxonomy" id="2984153"/>
    <lineage>
        <taxon>Bacteria</taxon>
        <taxon>Pseudomonadati</taxon>
        <taxon>Pseudomonadota</taxon>
        <taxon>Alphaproteobacteria</taxon>
        <taxon>Rhodobacterales</taxon>
        <taxon>Paracoccaceae</taxon>
        <taxon>Albidovulum</taxon>
    </lineage>
</organism>
<protein>
    <submittedName>
        <fullName evidence="2">DUF1289 domain-containing protein</fullName>
    </submittedName>
</protein>
<dbReference type="PANTHER" id="PTHR35175:SF2">
    <property type="entry name" value="DUF1289 DOMAIN-CONTAINING PROTEIN"/>
    <property type="match status" value="1"/>
</dbReference>
<dbReference type="Proteomes" id="UP001209535">
    <property type="component" value="Unassembled WGS sequence"/>
</dbReference>
<reference evidence="2 3" key="1">
    <citation type="submission" date="2022-10" db="EMBL/GenBank/DDBJ databases">
        <title>Defluviimonas sp. nov., isolated from ocean surface sediments.</title>
        <authorList>
            <person name="He W."/>
            <person name="Wang L."/>
            <person name="Zhang D.-F."/>
        </authorList>
    </citation>
    <scope>NUCLEOTIDE SEQUENCE [LARGE SCALE GENOMIC DNA]</scope>
    <source>
        <strain evidence="2 3">WL0024</strain>
    </source>
</reference>
<proteinExistence type="predicted"/>
<keyword evidence="3" id="KW-1185">Reference proteome</keyword>
<evidence type="ECO:0000313" key="2">
    <source>
        <dbReference type="EMBL" id="MCU9846789.1"/>
    </source>
</evidence>
<dbReference type="Pfam" id="PF06945">
    <property type="entry name" value="DUF1289"/>
    <property type="match status" value="1"/>
</dbReference>
<dbReference type="PANTHER" id="PTHR35175">
    <property type="entry name" value="DUF1289 DOMAIN-CONTAINING PROTEIN"/>
    <property type="match status" value="1"/>
</dbReference>
<sequence length="78" mass="9014">MTDEVWKRQEIDSPCVKICTIHPVERLCVGCLRSIDEIGRWGRMTPEERRAIMADLPARQPRLRQRRGGRAARTGGRD</sequence>
<accession>A0ABT2X0G3</accession>
<evidence type="ECO:0000256" key="1">
    <source>
        <dbReference type="SAM" id="MobiDB-lite"/>
    </source>
</evidence>
<feature type="region of interest" description="Disordered" evidence="1">
    <location>
        <begin position="54"/>
        <end position="78"/>
    </location>
</feature>
<evidence type="ECO:0000313" key="3">
    <source>
        <dbReference type="Proteomes" id="UP001209535"/>
    </source>
</evidence>
<dbReference type="RefSeq" id="WP_263332755.1">
    <property type="nucleotide sequence ID" value="NZ_JAOVQO010000002.1"/>
</dbReference>
<dbReference type="InterPro" id="IPR010710">
    <property type="entry name" value="DUF1289"/>
</dbReference>
<comment type="caution">
    <text evidence="2">The sequence shown here is derived from an EMBL/GenBank/DDBJ whole genome shotgun (WGS) entry which is preliminary data.</text>
</comment>
<gene>
    <name evidence="2" type="ORF">OEZ60_02120</name>
</gene>
<dbReference type="EMBL" id="JAOVQO010000002">
    <property type="protein sequence ID" value="MCU9846789.1"/>
    <property type="molecule type" value="Genomic_DNA"/>
</dbReference>
<name>A0ABT2X0G3_9RHOB</name>
<feature type="compositionally biased region" description="Basic residues" evidence="1">
    <location>
        <begin position="61"/>
        <end position="70"/>
    </location>
</feature>